<name>A0A6N9T3C7_9HYPH</name>
<sequence length="499" mass="54833">MSQALAVSVNAPQRLDPSVVRVGKDIVELVTSGMYLSPITIYREYVQNSADAIELGIKEGLIKVGEGSVAINIDHGARSVRIVDNGIGIKATDAASLLLAIGGSAKRGTGARGFRGIGRLSGIAYCKALHFRTRAAGEDTVSVVEWDCKRLRQRLSDDSFEGDLHSVITSSVRFLEQPARGEDPSHFFEVTMVEVARHRGDILLNEATIRDYLGQVAPVDFSERFSLGAKIRGRLADHGVDVGIVDLSIQGERVLRPYANVTTFPGNLFELKLDEVEFFEFANIDGEVAAVGWVAHHQYARSIPPSLGIGRLRARIGDVQIGGEGVFDEVFKETRFNGWCVGEIHILDRRIQPNGRRDHFELNHHAYNLLAQLGPKAIELSHRCRTSSISRNILLMIQNLVEEIEKKLAESSLPSKGEISRFRGSIERARGRLKNVDHLEARELCEAALSRVSHLLDQVPSDSDGGVIALDEVSSLVRSIVTNRDQARKLLEALQSVAS</sequence>
<dbReference type="Proteomes" id="UP000469011">
    <property type="component" value="Unassembled WGS sequence"/>
</dbReference>
<dbReference type="RefSeq" id="WP_163464179.1">
    <property type="nucleotide sequence ID" value="NZ_JAAAMG010000012.1"/>
</dbReference>
<gene>
    <name evidence="1" type="ORF">GTK09_15730</name>
</gene>
<evidence type="ECO:0000313" key="1">
    <source>
        <dbReference type="EMBL" id="NDW05873.1"/>
    </source>
</evidence>
<dbReference type="Pfam" id="PF13589">
    <property type="entry name" value="HATPase_c_3"/>
    <property type="match status" value="1"/>
</dbReference>
<dbReference type="SUPFAM" id="SSF55874">
    <property type="entry name" value="ATPase domain of HSP90 chaperone/DNA topoisomerase II/histidine kinase"/>
    <property type="match status" value="1"/>
</dbReference>
<accession>A0A6N9T3C7</accession>
<dbReference type="EMBL" id="JAAAMG010000012">
    <property type="protein sequence ID" value="NDW05873.1"/>
    <property type="molecule type" value="Genomic_DNA"/>
</dbReference>
<comment type="caution">
    <text evidence="1">The sequence shown here is derived from an EMBL/GenBank/DDBJ whole genome shotgun (WGS) entry which is preliminary data.</text>
</comment>
<dbReference type="InterPro" id="IPR036890">
    <property type="entry name" value="HATPase_C_sf"/>
</dbReference>
<proteinExistence type="predicted"/>
<reference evidence="1 2" key="1">
    <citation type="submission" date="2020-01" db="EMBL/GenBank/DDBJ databases">
        <title>Jiella pacifica sp. nov.</title>
        <authorList>
            <person name="Xue Z."/>
            <person name="Zhu S."/>
            <person name="Chen J."/>
            <person name="Yang J."/>
        </authorList>
    </citation>
    <scope>NUCLEOTIDE SEQUENCE [LARGE SCALE GENOMIC DNA]</scope>
    <source>
        <strain evidence="1 2">40Bstr34</strain>
    </source>
</reference>
<keyword evidence="2" id="KW-1185">Reference proteome</keyword>
<protein>
    <submittedName>
        <fullName evidence="1">Molecular chaperone Hsp90</fullName>
    </submittedName>
</protein>
<evidence type="ECO:0000313" key="2">
    <source>
        <dbReference type="Proteomes" id="UP000469011"/>
    </source>
</evidence>
<dbReference type="AlphaFoldDB" id="A0A6N9T3C7"/>
<organism evidence="1 2">
    <name type="scientific">Jiella pacifica</name>
    <dbReference type="NCBI Taxonomy" id="2696469"/>
    <lineage>
        <taxon>Bacteria</taxon>
        <taxon>Pseudomonadati</taxon>
        <taxon>Pseudomonadota</taxon>
        <taxon>Alphaproteobacteria</taxon>
        <taxon>Hyphomicrobiales</taxon>
        <taxon>Aurantimonadaceae</taxon>
        <taxon>Jiella</taxon>
    </lineage>
</organism>
<dbReference type="Gene3D" id="3.30.565.10">
    <property type="entry name" value="Histidine kinase-like ATPase, C-terminal domain"/>
    <property type="match status" value="1"/>
</dbReference>